<reference evidence="1" key="1">
    <citation type="journal article" date="2020" name="Fungal Divers.">
        <title>Resolving the Mortierellaceae phylogeny through synthesis of multi-gene phylogenetics and phylogenomics.</title>
        <authorList>
            <person name="Vandepol N."/>
            <person name="Liber J."/>
            <person name="Desiro A."/>
            <person name="Na H."/>
            <person name="Kennedy M."/>
            <person name="Barry K."/>
            <person name="Grigoriev I.V."/>
            <person name="Miller A.N."/>
            <person name="O'Donnell K."/>
            <person name="Stajich J.E."/>
            <person name="Bonito G."/>
        </authorList>
    </citation>
    <scope>NUCLEOTIDE SEQUENCE</scope>
    <source>
        <strain evidence="1">NVP1</strain>
    </source>
</reference>
<proteinExistence type="predicted"/>
<evidence type="ECO:0000313" key="1">
    <source>
        <dbReference type="EMBL" id="KAF9328589.1"/>
    </source>
</evidence>
<keyword evidence="2" id="KW-1185">Reference proteome</keyword>
<organism evidence="1 2">
    <name type="scientific">Podila minutissima</name>
    <dbReference type="NCBI Taxonomy" id="64525"/>
    <lineage>
        <taxon>Eukaryota</taxon>
        <taxon>Fungi</taxon>
        <taxon>Fungi incertae sedis</taxon>
        <taxon>Mucoromycota</taxon>
        <taxon>Mortierellomycotina</taxon>
        <taxon>Mortierellomycetes</taxon>
        <taxon>Mortierellales</taxon>
        <taxon>Mortierellaceae</taxon>
        <taxon>Podila</taxon>
    </lineage>
</organism>
<gene>
    <name evidence="1" type="ORF">BG006_008256</name>
</gene>
<dbReference type="Proteomes" id="UP000696485">
    <property type="component" value="Unassembled WGS sequence"/>
</dbReference>
<protein>
    <submittedName>
        <fullName evidence="1">Uncharacterized protein</fullName>
    </submittedName>
</protein>
<accession>A0A9P5VKA7</accession>
<name>A0A9P5VKA7_9FUNG</name>
<dbReference type="EMBL" id="JAAAUY010000550">
    <property type="protein sequence ID" value="KAF9328589.1"/>
    <property type="molecule type" value="Genomic_DNA"/>
</dbReference>
<evidence type="ECO:0000313" key="2">
    <source>
        <dbReference type="Proteomes" id="UP000696485"/>
    </source>
</evidence>
<sequence>MEKFIKRFEELALHTIIGEPHYPSALALSTEPPIACPWMSRSAVCWAGLGARGRVQKDPLKVRPGYLFVDAKSTTGYVKALVDLPDKQGARIEAKSANNDVAVVLSDTFLGAVKIKSTLKRAYIYEPDVSASQLDWCYKSPHHQHALKHIKDKQTPASQAGRAHAISTFGEVQLKFLSEA</sequence>
<dbReference type="AlphaFoldDB" id="A0A9P5VKA7"/>
<comment type="caution">
    <text evidence="1">The sequence shown here is derived from an EMBL/GenBank/DDBJ whole genome shotgun (WGS) entry which is preliminary data.</text>
</comment>